<dbReference type="Gene3D" id="3.10.450.50">
    <property type="match status" value="1"/>
</dbReference>
<dbReference type="SUPFAM" id="SSF54427">
    <property type="entry name" value="NTF2-like"/>
    <property type="match status" value="1"/>
</dbReference>
<dbReference type="AlphaFoldDB" id="A0AAI9HUW5"/>
<protein>
    <submittedName>
        <fullName evidence="2">Nuclear transport factor 2 family protein</fullName>
    </submittedName>
</protein>
<sequence>MRIQYNAAWLLYLSSFAFAGPVNDNHIQEKDGYYYLQKGYTDKDAAEFYWRSLEGWSEVPDNVARYFTKNGRFELPYAPVHDFPYLFSSASGGRDNITRYFSNMSQYLGKLKYSAPETWAVIPAKEPGLYIFEYSSRGQVRRTGKDYRQQFIAIVKIQNGQISRAREYWDPYVALRDFDLIKKAN</sequence>
<reference evidence="2" key="1">
    <citation type="submission" date="2024-02" db="EMBL/GenBank/DDBJ databases">
        <authorList>
            <consortium name="Clinical and Environmental Microbiology Branch: Whole genome sequencing antimicrobial resistance pathogens in the healthcare setting"/>
        </authorList>
    </citation>
    <scope>NUCLEOTIDE SEQUENCE</scope>
    <source>
        <strain evidence="2">2023KU-00017</strain>
    </source>
</reference>
<accession>A0AAI9HUW5</accession>
<proteinExistence type="predicted"/>
<gene>
    <name evidence="2" type="ORF">PN925_003651</name>
</gene>
<name>A0AAI9HUW5_MORMO</name>
<evidence type="ECO:0000313" key="2">
    <source>
        <dbReference type="EMBL" id="EMO9458240.1"/>
    </source>
</evidence>
<feature type="signal peptide" evidence="1">
    <location>
        <begin position="1"/>
        <end position="19"/>
    </location>
</feature>
<organism evidence="2">
    <name type="scientific">Morganella morganii</name>
    <name type="common">Proteus morganii</name>
    <dbReference type="NCBI Taxonomy" id="582"/>
    <lineage>
        <taxon>Bacteria</taxon>
        <taxon>Pseudomonadati</taxon>
        <taxon>Pseudomonadota</taxon>
        <taxon>Gammaproteobacteria</taxon>
        <taxon>Enterobacterales</taxon>
        <taxon>Morganellaceae</taxon>
        <taxon>Morganella</taxon>
    </lineage>
</organism>
<dbReference type="InterPro" id="IPR032710">
    <property type="entry name" value="NTF2-like_dom_sf"/>
</dbReference>
<feature type="chain" id="PRO_5042591368" evidence="1">
    <location>
        <begin position="20"/>
        <end position="185"/>
    </location>
</feature>
<evidence type="ECO:0000256" key="1">
    <source>
        <dbReference type="SAM" id="SignalP"/>
    </source>
</evidence>
<comment type="caution">
    <text evidence="2">The sequence shown here is derived from an EMBL/GenBank/DDBJ whole genome shotgun (WGS) entry which is preliminary data.</text>
</comment>
<dbReference type="EMBL" id="ABKJEP030000077">
    <property type="protein sequence ID" value="EMO9458240.1"/>
    <property type="molecule type" value="Genomic_DNA"/>
</dbReference>
<keyword evidence="1" id="KW-0732">Signal</keyword>